<sequence length="47" mass="5481">MVLRLDRALVTQHAAVSEKTGVFRVFRVFAMARLLYARSARWRSSTR</sequence>
<gene>
    <name evidence="1" type="ORF">AKJ09_05846</name>
</gene>
<evidence type="ECO:0000313" key="1">
    <source>
        <dbReference type="EMBL" id="AKU99182.1"/>
    </source>
</evidence>
<reference evidence="1 2" key="1">
    <citation type="submission" date="2015-08" db="EMBL/GenBank/DDBJ databases">
        <authorList>
            <person name="Babu N.S."/>
            <person name="Beckwith C.J."/>
            <person name="Beseler K.G."/>
            <person name="Brison A."/>
            <person name="Carone J.V."/>
            <person name="Caskin T.P."/>
            <person name="Diamond M."/>
            <person name="Durham M.E."/>
            <person name="Foxe J.M."/>
            <person name="Go M."/>
            <person name="Henderson B.A."/>
            <person name="Jones I.B."/>
            <person name="McGettigan J.A."/>
            <person name="Micheletti S.J."/>
            <person name="Nasrallah M.E."/>
            <person name="Ortiz D."/>
            <person name="Piller C.R."/>
            <person name="Privatt S.R."/>
            <person name="Schneider S.L."/>
            <person name="Sharp S."/>
            <person name="Smith T.C."/>
            <person name="Stanton J.D."/>
            <person name="Ullery H.E."/>
            <person name="Wilson R.J."/>
            <person name="Serrano M.G."/>
            <person name="Buck G."/>
            <person name="Lee V."/>
            <person name="Wang Y."/>
            <person name="Carvalho R."/>
            <person name="Voegtly L."/>
            <person name="Shi R."/>
            <person name="Duckworth R."/>
            <person name="Johnson A."/>
            <person name="Loviza R."/>
            <person name="Walstead R."/>
            <person name="Shah Z."/>
            <person name="Kiflezghi M."/>
            <person name="Wade K."/>
            <person name="Ball S.L."/>
            <person name="Bradley K.W."/>
            <person name="Asai D.J."/>
            <person name="Bowman C.A."/>
            <person name="Russell D.A."/>
            <person name="Pope W.H."/>
            <person name="Jacobs-Sera D."/>
            <person name="Hendrix R.W."/>
            <person name="Hatfull G.F."/>
        </authorList>
    </citation>
    <scope>NUCLEOTIDE SEQUENCE [LARGE SCALE GENOMIC DNA]</scope>
    <source>
        <strain evidence="1 2">DSM 27648</strain>
    </source>
</reference>
<accession>A0A0K1Q0A7</accession>
<dbReference type="AlphaFoldDB" id="A0A0K1Q0A7"/>
<organism evidence="1 2">
    <name type="scientific">Labilithrix luteola</name>
    <dbReference type="NCBI Taxonomy" id="1391654"/>
    <lineage>
        <taxon>Bacteria</taxon>
        <taxon>Pseudomonadati</taxon>
        <taxon>Myxococcota</taxon>
        <taxon>Polyangia</taxon>
        <taxon>Polyangiales</taxon>
        <taxon>Labilitrichaceae</taxon>
        <taxon>Labilithrix</taxon>
    </lineage>
</organism>
<keyword evidence="2" id="KW-1185">Reference proteome</keyword>
<name>A0A0K1Q0A7_9BACT</name>
<protein>
    <submittedName>
        <fullName evidence="1">Uncharacterized protein</fullName>
    </submittedName>
</protein>
<dbReference type="Proteomes" id="UP000064967">
    <property type="component" value="Chromosome"/>
</dbReference>
<dbReference type="EMBL" id="CP012333">
    <property type="protein sequence ID" value="AKU99182.1"/>
    <property type="molecule type" value="Genomic_DNA"/>
</dbReference>
<dbReference type="STRING" id="1391654.AKJ09_05846"/>
<dbReference type="KEGG" id="llu:AKJ09_05846"/>
<evidence type="ECO:0000313" key="2">
    <source>
        <dbReference type="Proteomes" id="UP000064967"/>
    </source>
</evidence>
<proteinExistence type="predicted"/>